<dbReference type="Gene3D" id="3.40.50.1820">
    <property type="entry name" value="alpha/beta hydrolase"/>
    <property type="match status" value="1"/>
</dbReference>
<gene>
    <name evidence="1" type="ORF">EPA93_48030</name>
</gene>
<dbReference type="OrthoDB" id="59888at2"/>
<dbReference type="Proteomes" id="UP000290365">
    <property type="component" value="Chromosome"/>
</dbReference>
<protein>
    <recommendedName>
        <fullName evidence="3">Alpha/beta hydrolase</fullName>
    </recommendedName>
</protein>
<reference evidence="1 2" key="1">
    <citation type="submission" date="2019-01" db="EMBL/GenBank/DDBJ databases">
        <title>Ktedonosporobacter rubrisoli SCAWS-G2.</title>
        <authorList>
            <person name="Huang Y."/>
            <person name="Yan B."/>
        </authorList>
    </citation>
    <scope>NUCLEOTIDE SEQUENCE [LARGE SCALE GENOMIC DNA]</scope>
    <source>
        <strain evidence="1 2">SCAWS-G2</strain>
    </source>
</reference>
<dbReference type="GO" id="GO:0006508">
    <property type="term" value="P:proteolysis"/>
    <property type="evidence" value="ECO:0007669"/>
    <property type="project" value="InterPro"/>
</dbReference>
<evidence type="ECO:0000313" key="1">
    <source>
        <dbReference type="EMBL" id="QBD83304.1"/>
    </source>
</evidence>
<dbReference type="KEGG" id="kbs:EPA93_48030"/>
<dbReference type="AlphaFoldDB" id="A0A4P6K505"/>
<accession>A0A4P6K505</accession>
<dbReference type="RefSeq" id="WP_129894370.1">
    <property type="nucleotide sequence ID" value="NZ_CP035758.1"/>
</dbReference>
<evidence type="ECO:0000313" key="2">
    <source>
        <dbReference type="Proteomes" id="UP000290365"/>
    </source>
</evidence>
<name>A0A4P6K505_KTERU</name>
<dbReference type="InterPro" id="IPR001969">
    <property type="entry name" value="Aspartic_peptidase_AS"/>
</dbReference>
<sequence length="150" mass="16729">MQLFASRYPDEVAALVLLDTGTADIIARTEQALGRELTQHLWRRGFEGEPEGMRFSDYLESCSQVGQAILPPVPTKVLSATLPLAAPPESAHIAQSIMEIMQQGHAALVSRMSLAEHILVERSSHYIHRDRPDIVSQVVKTFIEQQQLRS</sequence>
<evidence type="ECO:0008006" key="3">
    <source>
        <dbReference type="Google" id="ProtNLM"/>
    </source>
</evidence>
<dbReference type="SUPFAM" id="SSF53474">
    <property type="entry name" value="alpha/beta-Hydrolases"/>
    <property type="match status" value="1"/>
</dbReference>
<dbReference type="PROSITE" id="PS00141">
    <property type="entry name" value="ASP_PROTEASE"/>
    <property type="match status" value="1"/>
</dbReference>
<dbReference type="GO" id="GO:0004190">
    <property type="term" value="F:aspartic-type endopeptidase activity"/>
    <property type="evidence" value="ECO:0007669"/>
    <property type="project" value="InterPro"/>
</dbReference>
<dbReference type="InterPro" id="IPR029058">
    <property type="entry name" value="AB_hydrolase_fold"/>
</dbReference>
<organism evidence="1 2">
    <name type="scientific">Ktedonosporobacter rubrisoli</name>
    <dbReference type="NCBI Taxonomy" id="2509675"/>
    <lineage>
        <taxon>Bacteria</taxon>
        <taxon>Bacillati</taxon>
        <taxon>Chloroflexota</taxon>
        <taxon>Ktedonobacteria</taxon>
        <taxon>Ktedonobacterales</taxon>
        <taxon>Ktedonosporobacteraceae</taxon>
        <taxon>Ktedonosporobacter</taxon>
    </lineage>
</organism>
<dbReference type="EMBL" id="CP035758">
    <property type="protein sequence ID" value="QBD83304.1"/>
    <property type="molecule type" value="Genomic_DNA"/>
</dbReference>
<keyword evidence="2" id="KW-1185">Reference proteome</keyword>
<proteinExistence type="predicted"/>